<name>A0A9W8DU90_9FUNG</name>
<dbReference type="GO" id="GO:0016780">
    <property type="term" value="F:phosphotransferase activity, for other substituted phosphate groups"/>
    <property type="evidence" value="ECO:0007669"/>
    <property type="project" value="InterPro"/>
</dbReference>
<dbReference type="Pfam" id="PF01066">
    <property type="entry name" value="CDP-OH_P_transf"/>
    <property type="match status" value="1"/>
</dbReference>
<dbReference type="InterPro" id="IPR043130">
    <property type="entry name" value="CDP-OH_PTrfase_TM_dom"/>
</dbReference>
<dbReference type="PANTHER" id="PTHR10414:SF77">
    <property type="entry name" value="CDP-ALCOHOL PHOSPHATIDYLTRANSFERASE FAMILY PROTEIN"/>
    <property type="match status" value="1"/>
</dbReference>
<evidence type="ECO:0000313" key="7">
    <source>
        <dbReference type="EMBL" id="KAJ1918934.1"/>
    </source>
</evidence>
<evidence type="ECO:0000256" key="1">
    <source>
        <dbReference type="ARBA" id="ARBA00004370"/>
    </source>
</evidence>
<comment type="caution">
    <text evidence="7">The sequence shown here is derived from an EMBL/GenBank/DDBJ whole genome shotgun (WGS) entry which is preliminary data.</text>
</comment>
<comment type="subcellular location">
    <subcellularLocation>
        <location evidence="1">Membrane</location>
    </subcellularLocation>
</comment>
<dbReference type="Proteomes" id="UP001150538">
    <property type="component" value="Unassembled WGS sequence"/>
</dbReference>
<dbReference type="PROSITE" id="PS00379">
    <property type="entry name" value="CDP_ALCOHOL_P_TRANSF"/>
    <property type="match status" value="1"/>
</dbReference>
<evidence type="ECO:0000256" key="5">
    <source>
        <dbReference type="RuleBase" id="RU003750"/>
    </source>
</evidence>
<accession>A0A9W8DU90</accession>
<protein>
    <submittedName>
        <fullName evidence="7">Uncharacterized protein</fullName>
    </submittedName>
</protein>
<dbReference type="EMBL" id="JANBPU010000035">
    <property type="protein sequence ID" value="KAJ1918934.1"/>
    <property type="molecule type" value="Genomic_DNA"/>
</dbReference>
<keyword evidence="8" id="KW-1185">Reference proteome</keyword>
<feature type="transmembrane region" description="Helical" evidence="6">
    <location>
        <begin position="293"/>
        <end position="312"/>
    </location>
</feature>
<keyword evidence="3 5" id="KW-0808">Transferase</keyword>
<gene>
    <name evidence="7" type="ORF">H4219_002290</name>
</gene>
<dbReference type="GO" id="GO:0016020">
    <property type="term" value="C:membrane"/>
    <property type="evidence" value="ECO:0007669"/>
    <property type="project" value="UniProtKB-SubCell"/>
</dbReference>
<dbReference type="InterPro" id="IPR000462">
    <property type="entry name" value="CDP-OH_P_trans"/>
</dbReference>
<dbReference type="PIRSF" id="PIRSF015665">
    <property type="entry name" value="CHOPT"/>
    <property type="match status" value="1"/>
</dbReference>
<dbReference type="Gene3D" id="1.20.120.1760">
    <property type="match status" value="1"/>
</dbReference>
<evidence type="ECO:0000256" key="4">
    <source>
        <dbReference type="ARBA" id="ARBA00023136"/>
    </source>
</evidence>
<proteinExistence type="inferred from homology"/>
<dbReference type="InterPro" id="IPR014472">
    <property type="entry name" value="CHOPT"/>
</dbReference>
<dbReference type="InterPro" id="IPR048254">
    <property type="entry name" value="CDP_ALCOHOL_P_TRANSF_CS"/>
</dbReference>
<evidence type="ECO:0000256" key="2">
    <source>
        <dbReference type="ARBA" id="ARBA00010441"/>
    </source>
</evidence>
<evidence type="ECO:0000313" key="8">
    <source>
        <dbReference type="Proteomes" id="UP001150538"/>
    </source>
</evidence>
<feature type="transmembrane region" description="Helical" evidence="6">
    <location>
        <begin position="233"/>
        <end position="255"/>
    </location>
</feature>
<feature type="transmembrane region" description="Helical" evidence="6">
    <location>
        <begin position="267"/>
        <end position="287"/>
    </location>
</feature>
<dbReference type="PANTHER" id="PTHR10414">
    <property type="entry name" value="ETHANOLAMINEPHOSPHOTRANSFERASE"/>
    <property type="match status" value="1"/>
</dbReference>
<keyword evidence="4 6" id="KW-0472">Membrane</keyword>
<dbReference type="OrthoDB" id="196717at2759"/>
<keyword evidence="6" id="KW-0812">Transmembrane</keyword>
<dbReference type="AlphaFoldDB" id="A0A9W8DU90"/>
<evidence type="ECO:0000256" key="6">
    <source>
        <dbReference type="SAM" id="Phobius"/>
    </source>
</evidence>
<comment type="similarity">
    <text evidence="2 5">Belongs to the CDP-alcohol phosphatidyltransferase class-I family.</text>
</comment>
<evidence type="ECO:0000256" key="3">
    <source>
        <dbReference type="ARBA" id="ARBA00022679"/>
    </source>
</evidence>
<feature type="transmembrane region" description="Helical" evidence="6">
    <location>
        <begin position="91"/>
        <end position="109"/>
    </location>
</feature>
<dbReference type="GO" id="GO:0008654">
    <property type="term" value="P:phospholipid biosynthetic process"/>
    <property type="evidence" value="ECO:0007669"/>
    <property type="project" value="InterPro"/>
</dbReference>
<keyword evidence="6" id="KW-1133">Transmembrane helix</keyword>
<reference evidence="7" key="1">
    <citation type="submission" date="2022-07" db="EMBL/GenBank/DDBJ databases">
        <title>Phylogenomic reconstructions and comparative analyses of Kickxellomycotina fungi.</title>
        <authorList>
            <person name="Reynolds N.K."/>
            <person name="Stajich J.E."/>
            <person name="Barry K."/>
            <person name="Grigoriev I.V."/>
            <person name="Crous P."/>
            <person name="Smith M.E."/>
        </authorList>
    </citation>
    <scope>NUCLEOTIDE SEQUENCE</scope>
    <source>
        <strain evidence="7">NBRC 100468</strain>
    </source>
</reference>
<feature type="transmembrane region" description="Helical" evidence="6">
    <location>
        <begin position="358"/>
        <end position="379"/>
    </location>
</feature>
<feature type="transmembrane region" description="Helical" evidence="6">
    <location>
        <begin position="324"/>
        <end position="346"/>
    </location>
</feature>
<sequence length="409" mass="46667">MTSLLRSFRRLFPTGENYVTEAGLNHLRNYKYRSVDKSFLTKYVLRHYWNWAVTLFPTWIAPNLITLIGLSFEIFDVLLVLLFVPDLFGPGPAWMYYCFGAGIWLYSTFDNVDGKQARRTNTSSPLGELFDHGCDALNCSIAGVVEAASFAMGDTWTTLGLFLCITWTFYISTWEEYHTGVLYLGYVNGPTEFIVFACIACILSGYYGPQIWHVNAQEYIPVIGHWFPESWELISAMVLIVIILTFTVQFGTSLANVYSACKEKNKSFLATLPHLVPYFALIWASYIWADNSYWVIGNTHMILYIFVVGFAFGRMVSKMILAHLMGMAFPAYTVQMLPVFLGAFFSKFGMFSPTTELVFMWCSLVFVVVAYFQWAIIVIDRFCEHLNIKCLTIPDIRKANPKEKGAKDS</sequence>
<organism evidence="7 8">
    <name type="scientific">Mycoemilia scoparia</name>
    <dbReference type="NCBI Taxonomy" id="417184"/>
    <lineage>
        <taxon>Eukaryota</taxon>
        <taxon>Fungi</taxon>
        <taxon>Fungi incertae sedis</taxon>
        <taxon>Zoopagomycota</taxon>
        <taxon>Kickxellomycotina</taxon>
        <taxon>Kickxellomycetes</taxon>
        <taxon>Kickxellales</taxon>
        <taxon>Kickxellaceae</taxon>
        <taxon>Mycoemilia</taxon>
    </lineage>
</organism>